<evidence type="ECO:0000256" key="1">
    <source>
        <dbReference type="SAM" id="Phobius"/>
    </source>
</evidence>
<dbReference type="RefSeq" id="WP_119552976.1">
    <property type="nucleotide sequence ID" value="NZ_QXMN01000006.1"/>
</dbReference>
<sequence length="166" mass="17972">MATLKLTNYNAVVARLLAFLLFGVPGALGFLYGTYLWFQEGGSLSDWASLKELGGPLLGLGIAVVFTWMAVTTDWSVTLDAQGLRVRSLTMSRDYGWPDLRAVALRSVKTKVALVGNLGPTVNQTLNISFVFGATTQQSVHEVLIGKTDVESLVQFMKMAGRGDLL</sequence>
<evidence type="ECO:0000313" key="3">
    <source>
        <dbReference type="Proteomes" id="UP000265619"/>
    </source>
</evidence>
<proteinExistence type="predicted"/>
<keyword evidence="1" id="KW-0812">Transmembrane</keyword>
<dbReference type="EMBL" id="QXMN01000006">
    <property type="protein sequence ID" value="RIX82842.1"/>
    <property type="molecule type" value="Genomic_DNA"/>
</dbReference>
<reference evidence="2 3" key="1">
    <citation type="submission" date="2018-09" db="EMBL/GenBank/DDBJ databases">
        <title>Acidovorax cavernicola nov. sp. isolated from Gruta de las Maravillas (Aracena, Spain).</title>
        <authorList>
            <person name="Jurado V."/>
            <person name="Gutierrez-Patricio S."/>
            <person name="Gonzalez-Pimentel J.L."/>
            <person name="Miller A.Z."/>
            <person name="Laiz L."/>
            <person name="Saiz-Jimenez C."/>
        </authorList>
    </citation>
    <scope>NUCLEOTIDE SEQUENCE [LARGE SCALE GENOMIC DNA]</scope>
    <source>
        <strain evidence="2 3">1011MAR4D40.2</strain>
    </source>
</reference>
<keyword evidence="1" id="KW-1133">Transmembrane helix</keyword>
<dbReference type="AlphaFoldDB" id="A0A9X8GWT0"/>
<protein>
    <recommendedName>
        <fullName evidence="4">PH domain-containing protein</fullName>
    </recommendedName>
</protein>
<name>A0A9X8GWT0_9BURK</name>
<gene>
    <name evidence="2" type="ORF">D3H34_08335</name>
</gene>
<evidence type="ECO:0008006" key="4">
    <source>
        <dbReference type="Google" id="ProtNLM"/>
    </source>
</evidence>
<evidence type="ECO:0000313" key="2">
    <source>
        <dbReference type="EMBL" id="RIX82842.1"/>
    </source>
</evidence>
<dbReference type="Proteomes" id="UP000265619">
    <property type="component" value="Unassembled WGS sequence"/>
</dbReference>
<accession>A0A9X8GWT0</accession>
<organism evidence="2 3">
    <name type="scientific">Acidovorax cavernicola</name>
    <dbReference type="NCBI Taxonomy" id="1675792"/>
    <lineage>
        <taxon>Bacteria</taxon>
        <taxon>Pseudomonadati</taxon>
        <taxon>Pseudomonadota</taxon>
        <taxon>Betaproteobacteria</taxon>
        <taxon>Burkholderiales</taxon>
        <taxon>Comamonadaceae</taxon>
        <taxon>Acidovorax</taxon>
    </lineage>
</organism>
<keyword evidence="1" id="KW-0472">Membrane</keyword>
<feature type="transmembrane region" description="Helical" evidence="1">
    <location>
        <begin position="57"/>
        <end position="77"/>
    </location>
</feature>
<keyword evidence="3" id="KW-1185">Reference proteome</keyword>
<comment type="caution">
    <text evidence="2">The sequence shown here is derived from an EMBL/GenBank/DDBJ whole genome shotgun (WGS) entry which is preliminary data.</text>
</comment>
<feature type="transmembrane region" description="Helical" evidence="1">
    <location>
        <begin position="12"/>
        <end position="37"/>
    </location>
</feature>